<proteinExistence type="predicted"/>
<evidence type="ECO:0000259" key="1">
    <source>
        <dbReference type="Pfam" id="PF08044"/>
    </source>
</evidence>
<dbReference type="RefSeq" id="WP_042531818.1">
    <property type="nucleotide sequence ID" value="NZ_CP010827.1"/>
</dbReference>
<dbReference type="EMBL" id="CP010827">
    <property type="protein sequence ID" value="AJI79496.1"/>
    <property type="molecule type" value="Genomic_DNA"/>
</dbReference>
<organism evidence="2 3">
    <name type="scientific">Corynebacterium singulare</name>
    <dbReference type="NCBI Taxonomy" id="161899"/>
    <lineage>
        <taxon>Bacteria</taxon>
        <taxon>Bacillati</taxon>
        <taxon>Actinomycetota</taxon>
        <taxon>Actinomycetes</taxon>
        <taxon>Mycobacteriales</taxon>
        <taxon>Corynebacteriaceae</taxon>
        <taxon>Corynebacterium</taxon>
    </lineage>
</organism>
<dbReference type="Pfam" id="PF08044">
    <property type="entry name" value="DUF1707"/>
    <property type="match status" value="1"/>
</dbReference>
<accession>A0A0B6F635</accession>
<evidence type="ECO:0000313" key="2">
    <source>
        <dbReference type="EMBL" id="AJI79496.1"/>
    </source>
</evidence>
<sequence>MESRDIKCTNSQRITASQVLADAMSMGQLSVTEFEERSDSCAEATTRGELLDLVSDLLDDPEKVLFGSHEVAQRSPHEVNIAGVNSEKEPVVRRALAQVEPAVHGAKSLSLGIFGGTTVRSTPIASHHTTMGIFGGTDVDLRGASLKEHVTTIQAVGVFGGVDVWIPEGFRVRVSGIGLFGGRDITIEDGAIDPADLPASAPEVVVSCFSLFGGVDVHVVKR</sequence>
<dbReference type="PANTHER" id="PTHR40763">
    <property type="entry name" value="MEMBRANE PROTEIN-RELATED"/>
    <property type="match status" value="1"/>
</dbReference>
<dbReference type="PANTHER" id="PTHR40763:SF5">
    <property type="entry name" value="MEMBRANE PROTEIN"/>
    <property type="match status" value="1"/>
</dbReference>
<evidence type="ECO:0000313" key="3">
    <source>
        <dbReference type="Proteomes" id="UP000031890"/>
    </source>
</evidence>
<dbReference type="HOGENOM" id="CLU_075817_3_0_11"/>
<feature type="domain" description="DUF1707" evidence="1">
    <location>
        <begin position="8"/>
        <end position="57"/>
    </location>
</feature>
<dbReference type="Proteomes" id="UP000031890">
    <property type="component" value="Chromosome"/>
</dbReference>
<name>A0A0B6F635_9CORY</name>
<dbReference type="KEGG" id="csx:CSING_09920"/>
<dbReference type="STRING" id="161899.CSING_09920"/>
<gene>
    <name evidence="2" type="ORF">CSING_09920</name>
</gene>
<dbReference type="OrthoDB" id="4772576at2"/>
<dbReference type="AlphaFoldDB" id="A0A0B6F635"/>
<dbReference type="InterPro" id="IPR012551">
    <property type="entry name" value="DUF1707_SHOCT-like"/>
</dbReference>
<protein>
    <recommendedName>
        <fullName evidence="1">DUF1707 domain-containing protein</fullName>
    </recommendedName>
</protein>
<reference evidence="2 3" key="1">
    <citation type="journal article" date="2015" name="Genome Announc.">
        <title>Complete Genome Sequence and Annotation of Corynebacterium singulare DSM 44357, Isolated from a Human Semen Specimen.</title>
        <authorList>
            <person name="Merten M."/>
            <person name="Brinkrolf K."/>
            <person name="Albersmeier A."/>
            <person name="Kutter Y."/>
            <person name="Ruckert C."/>
            <person name="Tauch A."/>
        </authorList>
    </citation>
    <scope>NUCLEOTIDE SEQUENCE [LARGE SCALE GENOMIC DNA]</scope>
    <source>
        <strain evidence="2">IBS B52218</strain>
    </source>
</reference>